<name>A0A815BZ33_9BILA</name>
<evidence type="ECO:0000256" key="2">
    <source>
        <dbReference type="PROSITE-ProRule" id="PRU00708"/>
    </source>
</evidence>
<evidence type="ECO:0000313" key="5">
    <source>
        <dbReference type="EMBL" id="CAF4069050.1"/>
    </source>
</evidence>
<dbReference type="NCBIfam" id="TIGR00756">
    <property type="entry name" value="PPR"/>
    <property type="match status" value="2"/>
</dbReference>
<dbReference type="InterPro" id="IPR002885">
    <property type="entry name" value="PPR_rpt"/>
</dbReference>
<dbReference type="AlphaFoldDB" id="A0A815BZ33"/>
<dbReference type="OrthoDB" id="185373at2759"/>
<dbReference type="InterPro" id="IPR032867">
    <property type="entry name" value="DYW_dom"/>
</dbReference>
<dbReference type="Pfam" id="PF20431">
    <property type="entry name" value="E_motif"/>
    <property type="match status" value="1"/>
</dbReference>
<evidence type="ECO:0000259" key="3">
    <source>
        <dbReference type="Pfam" id="PF14432"/>
    </source>
</evidence>
<evidence type="ECO:0000313" key="6">
    <source>
        <dbReference type="Proteomes" id="UP000663829"/>
    </source>
</evidence>
<dbReference type="Gene3D" id="1.25.40.10">
    <property type="entry name" value="Tetratricopeptide repeat domain"/>
    <property type="match status" value="2"/>
</dbReference>
<reference evidence="4" key="1">
    <citation type="submission" date="2021-02" db="EMBL/GenBank/DDBJ databases">
        <authorList>
            <person name="Nowell W R."/>
        </authorList>
    </citation>
    <scope>NUCLEOTIDE SEQUENCE</scope>
</reference>
<dbReference type="SUPFAM" id="SSF48452">
    <property type="entry name" value="TPR-like"/>
    <property type="match status" value="1"/>
</dbReference>
<dbReference type="EMBL" id="CAJNOQ010011440">
    <property type="protein sequence ID" value="CAF1276870.1"/>
    <property type="molecule type" value="Genomic_DNA"/>
</dbReference>
<evidence type="ECO:0000313" key="4">
    <source>
        <dbReference type="EMBL" id="CAF1276870.1"/>
    </source>
</evidence>
<evidence type="ECO:0000256" key="1">
    <source>
        <dbReference type="ARBA" id="ARBA00022737"/>
    </source>
</evidence>
<dbReference type="Proteomes" id="UP000663829">
    <property type="component" value="Unassembled WGS sequence"/>
</dbReference>
<protein>
    <recommendedName>
        <fullName evidence="3">DYW domain-containing protein</fullName>
    </recommendedName>
</protein>
<dbReference type="InterPro" id="IPR046960">
    <property type="entry name" value="PPR_At4g14850-like_plant"/>
</dbReference>
<dbReference type="PANTHER" id="PTHR47926:SF533">
    <property type="entry name" value="DYW DOMAIN-CONTAINING PROTEIN"/>
    <property type="match status" value="1"/>
</dbReference>
<proteinExistence type="predicted"/>
<dbReference type="PROSITE" id="PS51375">
    <property type="entry name" value="PPR"/>
    <property type="match status" value="2"/>
</dbReference>
<accession>A0A815BZ33</accession>
<feature type="domain" description="DYW" evidence="3">
    <location>
        <begin position="316"/>
        <end position="403"/>
    </location>
</feature>
<dbReference type="Proteomes" id="UP000681722">
    <property type="component" value="Unassembled WGS sequence"/>
</dbReference>
<organism evidence="4 6">
    <name type="scientific">Didymodactylos carnosus</name>
    <dbReference type="NCBI Taxonomy" id="1234261"/>
    <lineage>
        <taxon>Eukaryota</taxon>
        <taxon>Metazoa</taxon>
        <taxon>Spiralia</taxon>
        <taxon>Gnathifera</taxon>
        <taxon>Rotifera</taxon>
        <taxon>Eurotatoria</taxon>
        <taxon>Bdelloidea</taxon>
        <taxon>Philodinida</taxon>
        <taxon>Philodinidae</taxon>
        <taxon>Didymodactylos</taxon>
    </lineage>
</organism>
<dbReference type="GO" id="GO:0009451">
    <property type="term" value="P:RNA modification"/>
    <property type="evidence" value="ECO:0007669"/>
    <property type="project" value="InterPro"/>
</dbReference>
<gene>
    <name evidence="4" type="ORF">GPM918_LOCUS27362</name>
    <name evidence="5" type="ORF">SRO942_LOCUS27671</name>
</gene>
<keyword evidence="1" id="KW-0677">Repeat</keyword>
<feature type="repeat" description="PPR" evidence="2">
    <location>
        <begin position="65"/>
        <end position="95"/>
    </location>
</feature>
<dbReference type="GO" id="GO:0003723">
    <property type="term" value="F:RNA binding"/>
    <property type="evidence" value="ECO:0007669"/>
    <property type="project" value="InterPro"/>
</dbReference>
<feature type="repeat" description="PPR" evidence="2">
    <location>
        <begin position="96"/>
        <end position="130"/>
    </location>
</feature>
<dbReference type="GO" id="GO:0008270">
    <property type="term" value="F:zinc ion binding"/>
    <property type="evidence" value="ECO:0007669"/>
    <property type="project" value="InterPro"/>
</dbReference>
<dbReference type="InterPro" id="IPR046849">
    <property type="entry name" value="E2_motif"/>
</dbReference>
<dbReference type="EMBL" id="CAJOBC010025961">
    <property type="protein sequence ID" value="CAF4069050.1"/>
    <property type="molecule type" value="Genomic_DNA"/>
</dbReference>
<dbReference type="FunFam" id="1.25.40.10:FF:000158">
    <property type="entry name" value="pentatricopeptide repeat-containing protein At2g33680"/>
    <property type="match status" value="1"/>
</dbReference>
<dbReference type="PANTHER" id="PTHR47926">
    <property type="entry name" value="PENTATRICOPEPTIDE REPEAT-CONTAINING PROTEIN"/>
    <property type="match status" value="1"/>
</dbReference>
<comment type="caution">
    <text evidence="4">The sequence shown here is derived from an EMBL/GenBank/DDBJ whole genome shotgun (WGS) entry which is preliminary data.</text>
</comment>
<dbReference type="Pfam" id="PF13041">
    <property type="entry name" value="PPR_2"/>
    <property type="match status" value="1"/>
</dbReference>
<sequence>MMKRYNMNELPEKTTELYEDMTKHEIYLGNVIYLLVINACSMCLSRQKGYLIHAKIIDKNKDIKDIRINNALINMYGKFGDIDNARQVFDSMSERNTVTYNRMMNCYGLNGQGHDALELYRKMREQEFSTRDSKTFTVLLNACSHSSVVDEARKIFFSIDKRYWNKFVTAAMVDTLARSQHWDEAQSIIENYEKTNKHNIVMWSTLLGISRTYKKDKKAKEIYDKINEIENITNDQLAPANILLANTYSSAGEYDKAESIRQKINNENIRKIPGMTCIEINGVNHSFYAHDKSHSKSNEIYDELHKLQQELIDYGHKFDCNLITRRVKTEHGETPLSVIMGHSEKLATAYGLISTKQNESLFIANNLRICSDCHEAIKLISRIHQREIVVRDAQRFHKFENGQ</sequence>
<dbReference type="InterPro" id="IPR011990">
    <property type="entry name" value="TPR-like_helical_dom_sf"/>
</dbReference>
<keyword evidence="6" id="KW-1185">Reference proteome</keyword>
<dbReference type="InterPro" id="IPR046848">
    <property type="entry name" value="E_motif"/>
</dbReference>
<dbReference type="Pfam" id="PF20430">
    <property type="entry name" value="Eplus_motif"/>
    <property type="match status" value="1"/>
</dbReference>
<dbReference type="GO" id="GO:0048731">
    <property type="term" value="P:system development"/>
    <property type="evidence" value="ECO:0007669"/>
    <property type="project" value="UniProtKB-ARBA"/>
</dbReference>
<dbReference type="Pfam" id="PF14432">
    <property type="entry name" value="DYW_deaminase"/>
    <property type="match status" value="1"/>
</dbReference>